<protein>
    <recommendedName>
        <fullName evidence="6">Diadenylate cyclase</fullName>
        <shortName evidence="6">DAC</shortName>
        <ecNumber evidence="6">2.7.7.85</ecNumber>
    </recommendedName>
    <alternativeName>
        <fullName evidence="6">Cyclic-di-AMP synthase</fullName>
        <shortName evidence="6">c-di-AMP synthase</shortName>
    </alternativeName>
</protein>
<dbReference type="PANTHER" id="PTHR34185">
    <property type="entry name" value="DIADENYLATE CYCLASE"/>
    <property type="match status" value="1"/>
</dbReference>
<dbReference type="Gene3D" id="3.40.1700.10">
    <property type="entry name" value="DNA integrity scanning protein, DisA, N-terminal domain"/>
    <property type="match status" value="1"/>
</dbReference>
<reference evidence="8 9" key="1">
    <citation type="submission" date="2020-08" db="EMBL/GenBank/DDBJ databases">
        <title>Bridging the membrane lipid divide: bacteria of the FCB group superphylum have the potential to synthesize archaeal ether lipids.</title>
        <authorList>
            <person name="Villanueva L."/>
            <person name="Von Meijenfeldt F.A.B."/>
            <person name="Westbye A.B."/>
            <person name="Yadav S."/>
            <person name="Hopmans E.C."/>
            <person name="Dutilh B.E."/>
            <person name="Sinninghe Damste J.S."/>
        </authorList>
    </citation>
    <scope>NUCLEOTIDE SEQUENCE [LARGE SCALE GENOMIC DNA]</scope>
    <source>
        <strain evidence="8">NIOZ-UU30</strain>
    </source>
</reference>
<feature type="domain" description="DAC" evidence="7">
    <location>
        <begin position="83"/>
        <end position="240"/>
    </location>
</feature>
<dbReference type="GO" id="GO:0004016">
    <property type="term" value="F:adenylate cyclase activity"/>
    <property type="evidence" value="ECO:0007669"/>
    <property type="project" value="UniProtKB-UniRule"/>
</dbReference>
<feature type="transmembrane region" description="Helical" evidence="6">
    <location>
        <begin position="57"/>
        <end position="82"/>
    </location>
</feature>
<dbReference type="Proteomes" id="UP000603434">
    <property type="component" value="Unassembled WGS sequence"/>
</dbReference>
<keyword evidence="6" id="KW-1003">Cell membrane</keyword>
<proteinExistence type="inferred from homology"/>
<dbReference type="InterPro" id="IPR034701">
    <property type="entry name" value="CdaA"/>
</dbReference>
<dbReference type="Gene3D" id="2.170.120.40">
    <property type="entry name" value="YbbR-like domain"/>
    <property type="match status" value="1"/>
</dbReference>
<dbReference type="InterPro" id="IPR003390">
    <property type="entry name" value="DNA_integrity_scan_DisA_N"/>
</dbReference>
<comment type="function">
    <text evidence="6">Catalyzes the condensation of 2 ATP molecules into cyclic di-AMP (c-di-AMP), a second messenger used to regulate differing processes in different bacteria.</text>
</comment>
<dbReference type="PROSITE" id="PS51794">
    <property type="entry name" value="DAC"/>
    <property type="match status" value="1"/>
</dbReference>
<feature type="transmembrane region" description="Helical" evidence="6">
    <location>
        <begin position="268"/>
        <end position="286"/>
    </location>
</feature>
<evidence type="ECO:0000256" key="5">
    <source>
        <dbReference type="ARBA" id="ARBA00022840"/>
    </source>
</evidence>
<keyword evidence="6" id="KW-0812">Transmembrane</keyword>
<keyword evidence="3 6" id="KW-0548">Nucleotidyltransferase</keyword>
<accession>A0A8J6NMZ0</accession>
<keyword evidence="4 6" id="KW-0547">Nucleotide-binding</keyword>
<comment type="catalytic activity">
    <reaction evidence="1 6">
        <text>2 ATP = 3',3'-c-di-AMP + 2 diphosphate</text>
        <dbReference type="Rhea" id="RHEA:35655"/>
        <dbReference type="ChEBI" id="CHEBI:30616"/>
        <dbReference type="ChEBI" id="CHEBI:33019"/>
        <dbReference type="ChEBI" id="CHEBI:71500"/>
        <dbReference type="EC" id="2.7.7.85"/>
    </reaction>
</comment>
<organism evidence="8 9">
    <name type="scientific">Candidatus Desulfatibia profunda</name>
    <dbReference type="NCBI Taxonomy" id="2841695"/>
    <lineage>
        <taxon>Bacteria</taxon>
        <taxon>Pseudomonadati</taxon>
        <taxon>Thermodesulfobacteriota</taxon>
        <taxon>Desulfobacteria</taxon>
        <taxon>Desulfobacterales</taxon>
        <taxon>Desulfobacterales incertae sedis</taxon>
        <taxon>Candidatus Desulfatibia</taxon>
    </lineage>
</organism>
<dbReference type="AlphaFoldDB" id="A0A8J6NMZ0"/>
<dbReference type="InterPro" id="IPR050338">
    <property type="entry name" value="DisA"/>
</dbReference>
<evidence type="ECO:0000256" key="6">
    <source>
        <dbReference type="HAMAP-Rule" id="MF_01499"/>
    </source>
</evidence>
<evidence type="ECO:0000259" key="7">
    <source>
        <dbReference type="PROSITE" id="PS51794"/>
    </source>
</evidence>
<keyword evidence="2 6" id="KW-0808">Transferase</keyword>
<dbReference type="GO" id="GO:0106408">
    <property type="term" value="F:diadenylate cyclase activity"/>
    <property type="evidence" value="ECO:0007669"/>
    <property type="project" value="UniProtKB-EC"/>
</dbReference>
<comment type="similarity">
    <text evidence="6">Belongs to the adenylate cyclase family. DacA/CdaA subfamily.</text>
</comment>
<evidence type="ECO:0000256" key="3">
    <source>
        <dbReference type="ARBA" id="ARBA00022695"/>
    </source>
</evidence>
<feature type="transmembrane region" description="Helical" evidence="6">
    <location>
        <begin position="31"/>
        <end position="51"/>
    </location>
</feature>
<dbReference type="GO" id="GO:0005524">
    <property type="term" value="F:ATP binding"/>
    <property type="evidence" value="ECO:0007669"/>
    <property type="project" value="UniProtKB-UniRule"/>
</dbReference>
<dbReference type="Pfam" id="PF02457">
    <property type="entry name" value="DAC"/>
    <property type="match status" value="1"/>
</dbReference>
<name>A0A8J6NMZ0_9BACT</name>
<keyword evidence="6" id="KW-1133">Transmembrane helix</keyword>
<keyword evidence="5 6" id="KW-0067">ATP-binding</keyword>
<evidence type="ECO:0000256" key="4">
    <source>
        <dbReference type="ARBA" id="ARBA00022741"/>
    </source>
</evidence>
<dbReference type="GO" id="GO:0006171">
    <property type="term" value="P:cAMP biosynthetic process"/>
    <property type="evidence" value="ECO:0007669"/>
    <property type="project" value="InterPro"/>
</dbReference>
<evidence type="ECO:0000256" key="2">
    <source>
        <dbReference type="ARBA" id="ARBA00022679"/>
    </source>
</evidence>
<keyword evidence="6" id="KW-0472">Membrane</keyword>
<dbReference type="PANTHER" id="PTHR34185:SF1">
    <property type="entry name" value="DIADENYLATE CYCLASE"/>
    <property type="match status" value="1"/>
</dbReference>
<comment type="subunit">
    <text evidence="6">Probably a homodimer.</text>
</comment>
<comment type="caution">
    <text evidence="6">Lacks conserved residue(s) required for the propagation of feature annotation.</text>
</comment>
<evidence type="ECO:0000256" key="1">
    <source>
        <dbReference type="ARBA" id="ARBA00000877"/>
    </source>
</evidence>
<evidence type="ECO:0000313" key="9">
    <source>
        <dbReference type="Proteomes" id="UP000603434"/>
    </source>
</evidence>
<dbReference type="Gene3D" id="2.170.120.30">
    <property type="match status" value="1"/>
</dbReference>
<dbReference type="HAMAP" id="MF_01499">
    <property type="entry name" value="DacA"/>
    <property type="match status" value="1"/>
</dbReference>
<evidence type="ECO:0000313" key="8">
    <source>
        <dbReference type="EMBL" id="MBC8361139.1"/>
    </source>
</evidence>
<gene>
    <name evidence="6" type="primary">dacA</name>
    <name evidence="8" type="ORF">H8E23_07055</name>
</gene>
<comment type="caution">
    <text evidence="8">The sequence shown here is derived from an EMBL/GenBank/DDBJ whole genome shotgun (WGS) entry which is preliminary data.</text>
</comment>
<dbReference type="EC" id="2.7.7.85" evidence="6"/>
<sequence length="478" mass="52950">MNALFSFFAILRWQDVFDILLNSYILFRFYVLFRGTTVLRVIAGIAILYVFRQIAVFFGLILTSWALQGIMAVAALIIIIVFRNEIRSVLQAKNLKTILWGVPQKPFHTPMKIIAESIGTLSRRHIGALMVFPAKDDLEEVVQKGVRWNGLASKEMITSIFWPDNPVHDGAAIIHGDRITEVSVILPLSHSDDLPSRYGTRHRAALGLAEVTDALIVVVSEETGRVVVAKNSKIIEIRSSDELIKNLRAHAGISEEDQGLLRKSRFELGSAALLFIILVTGVWFSFSKGLDTLITLEIPVEYTTRDPSMEIIDTSANAVSLQLGGSGTLIKSMRPEQVHVRLALDKAVAGRNTFSITKDNITLPPGIYLKKITPSVVEATLDTTIKKKLPVQVDWVGKLPENLMLSKVKVDPETIEIVGGNRILNNISTIYTEKAQLDNIRESGNLTLSPVLDPASLKIASDSKNKINVSYVIKPRQP</sequence>
<dbReference type="InterPro" id="IPR012505">
    <property type="entry name" value="YbbR"/>
</dbReference>
<dbReference type="EMBL" id="JACNJH010000124">
    <property type="protein sequence ID" value="MBC8361139.1"/>
    <property type="molecule type" value="Genomic_DNA"/>
</dbReference>
<dbReference type="Pfam" id="PF07949">
    <property type="entry name" value="YbbR"/>
    <property type="match status" value="1"/>
</dbReference>
<dbReference type="SUPFAM" id="SSF143597">
    <property type="entry name" value="YojJ-like"/>
    <property type="match status" value="1"/>
</dbReference>
<dbReference type="InterPro" id="IPR036888">
    <property type="entry name" value="DNA_integrity_DisA_N_sf"/>
</dbReference>